<dbReference type="InterPro" id="IPR029044">
    <property type="entry name" value="Nucleotide-diphossugar_trans"/>
</dbReference>
<keyword evidence="4" id="KW-0328">Glycosyltransferase</keyword>
<dbReference type="EC" id="2.4.1.289" evidence="4"/>
<feature type="domain" description="Glycosyltransferase 2-like" evidence="2">
    <location>
        <begin position="9"/>
        <end position="144"/>
    </location>
</feature>
<feature type="transmembrane region" description="Helical" evidence="1">
    <location>
        <begin position="269"/>
        <end position="289"/>
    </location>
</feature>
<proteinExistence type="predicted"/>
<dbReference type="Pfam" id="PF00535">
    <property type="entry name" value="Glycos_transf_2"/>
    <property type="match status" value="1"/>
</dbReference>
<keyword evidence="1" id="KW-0812">Transmembrane</keyword>
<dbReference type="CDD" id="cd04186">
    <property type="entry name" value="GT_2_like_c"/>
    <property type="match status" value="1"/>
</dbReference>
<dbReference type="SUPFAM" id="SSF53448">
    <property type="entry name" value="Nucleotide-diphospho-sugar transferases"/>
    <property type="match status" value="1"/>
</dbReference>
<organism evidence="4 5">
    <name type="scientific">Falsiruegeria litorea R37</name>
    <dbReference type="NCBI Taxonomy" id="1200284"/>
    <lineage>
        <taxon>Bacteria</taxon>
        <taxon>Pseudomonadati</taxon>
        <taxon>Pseudomonadota</taxon>
        <taxon>Alphaproteobacteria</taxon>
        <taxon>Rhodobacterales</taxon>
        <taxon>Roseobacteraceae</taxon>
        <taxon>Falsiruegeria</taxon>
    </lineage>
</organism>
<evidence type="ECO:0000313" key="5">
    <source>
        <dbReference type="Proteomes" id="UP000193077"/>
    </source>
</evidence>
<evidence type="ECO:0000256" key="1">
    <source>
        <dbReference type="SAM" id="Phobius"/>
    </source>
</evidence>
<keyword evidence="4" id="KW-0808">Transferase</keyword>
<name>A0A1Y5T5Z7_9RHOB</name>
<evidence type="ECO:0000259" key="3">
    <source>
        <dbReference type="Pfam" id="PF13632"/>
    </source>
</evidence>
<dbReference type="PANTHER" id="PTHR43179:SF7">
    <property type="entry name" value="RHAMNOSYLTRANSFERASE WBBL"/>
    <property type="match status" value="1"/>
</dbReference>
<feature type="domain" description="Glycosyltransferase 2-like" evidence="3">
    <location>
        <begin position="186"/>
        <end position="295"/>
    </location>
</feature>
<dbReference type="RefSeq" id="WP_085796467.1">
    <property type="nucleotide sequence ID" value="NZ_FWFO01000002.1"/>
</dbReference>
<dbReference type="Gene3D" id="3.90.550.10">
    <property type="entry name" value="Spore Coat Polysaccharide Biosynthesis Protein SpsA, Chain A"/>
    <property type="match status" value="1"/>
</dbReference>
<evidence type="ECO:0000259" key="2">
    <source>
        <dbReference type="Pfam" id="PF00535"/>
    </source>
</evidence>
<sequence>MAEQTVLTIILNYRTPELTLQACEAALREMAGLKGEIVVVDNASGDGSFEALYQAAQEKGWTQGGRLRVLQSGWNGGFGAGMNFGMRAGLSSGAAPDYYYLLNSDAWPEPGAIEVLRDFLQTNPTAGLVGSHIKGPDGITHTTAFRFPSIAGEFEGAARTGAISQMLKNSIVPLPQPSGPTRVDWTAGASLMIKQEVIEATGGFDEKFFLYFEETDLSRRALAHGWTTHYQPDSHVVHIGSASTGMKTWARTPQYWFDSRLRYLSKSHGAFYTALSTLGLIAAGTLWRLRRLAQRKPQADPDWFLRDLIIHALITPFRGPAFQVPPAPVSILEDPK</sequence>
<evidence type="ECO:0000313" key="4">
    <source>
        <dbReference type="EMBL" id="SLN53309.1"/>
    </source>
</evidence>
<gene>
    <name evidence="4" type="primary">wbbL_1</name>
    <name evidence="4" type="ORF">TRL7639_02784</name>
</gene>
<dbReference type="OrthoDB" id="9771846at2"/>
<dbReference type="AlphaFoldDB" id="A0A1Y5T5Z7"/>
<dbReference type="PANTHER" id="PTHR43179">
    <property type="entry name" value="RHAMNOSYLTRANSFERASE WBBL"/>
    <property type="match status" value="1"/>
</dbReference>
<keyword evidence="5" id="KW-1185">Reference proteome</keyword>
<reference evidence="4 5" key="1">
    <citation type="submission" date="2017-03" db="EMBL/GenBank/DDBJ databases">
        <authorList>
            <person name="Afonso C.L."/>
            <person name="Miller P.J."/>
            <person name="Scott M.A."/>
            <person name="Spackman E."/>
            <person name="Goraichik I."/>
            <person name="Dimitrov K.M."/>
            <person name="Suarez D.L."/>
            <person name="Swayne D.E."/>
        </authorList>
    </citation>
    <scope>NUCLEOTIDE SEQUENCE [LARGE SCALE GENOMIC DNA]</scope>
    <source>
        <strain evidence="4 5">CECT 7639</strain>
    </source>
</reference>
<protein>
    <submittedName>
        <fullName evidence="4">N-acetylglucosaminyl-diphospho-decaprenol L-rhamnosyltransferase</fullName>
        <ecNumber evidence="4">2.4.1.289</ecNumber>
    </submittedName>
</protein>
<dbReference type="GO" id="GO:0102096">
    <property type="term" value="F:decaprenyl-N-acetyl-alpha-D-glucosaminyl-pyrophosphate:dTDP-alpha-L-rhamnose rhamnosyltransferase activity"/>
    <property type="evidence" value="ECO:0007669"/>
    <property type="project" value="UniProtKB-EC"/>
</dbReference>
<dbReference type="InterPro" id="IPR001173">
    <property type="entry name" value="Glyco_trans_2-like"/>
</dbReference>
<keyword evidence="1" id="KW-0472">Membrane</keyword>
<dbReference type="EMBL" id="FWFO01000002">
    <property type="protein sequence ID" value="SLN53309.1"/>
    <property type="molecule type" value="Genomic_DNA"/>
</dbReference>
<keyword evidence="1" id="KW-1133">Transmembrane helix</keyword>
<accession>A0A1Y5T5Z7</accession>
<dbReference type="Proteomes" id="UP000193077">
    <property type="component" value="Unassembled WGS sequence"/>
</dbReference>
<dbReference type="Pfam" id="PF13632">
    <property type="entry name" value="Glyco_trans_2_3"/>
    <property type="match status" value="1"/>
</dbReference>